<evidence type="ECO:0000313" key="2">
    <source>
        <dbReference type="Proteomes" id="UP001141552"/>
    </source>
</evidence>
<dbReference type="Proteomes" id="UP001141552">
    <property type="component" value="Unassembled WGS sequence"/>
</dbReference>
<protein>
    <submittedName>
        <fullName evidence="1">Uncharacterized protein</fullName>
    </submittedName>
</protein>
<reference evidence="1" key="2">
    <citation type="journal article" date="2023" name="Plants (Basel)">
        <title>Annotation of the Turnera subulata (Passifloraceae) Draft Genome Reveals the S-Locus Evolved after the Divergence of Turneroideae from Passifloroideae in a Stepwise Manner.</title>
        <authorList>
            <person name="Henning P.M."/>
            <person name="Roalson E.H."/>
            <person name="Mir W."/>
            <person name="McCubbin A.G."/>
            <person name="Shore J.S."/>
        </authorList>
    </citation>
    <scope>NUCLEOTIDE SEQUENCE</scope>
    <source>
        <strain evidence="1">F60SS</strain>
    </source>
</reference>
<keyword evidence="2" id="KW-1185">Reference proteome</keyword>
<sequence>MEAPGRILVPPCRAKLGRMKDSKMEEQHIRNLKWQSQKSIPLTLWKQLKDGIKIGMMTGEKNKGREATKCLIRTHNV</sequence>
<accession>A0A9Q0JS51</accession>
<dbReference type="AlphaFoldDB" id="A0A9Q0JS51"/>
<reference evidence="1" key="1">
    <citation type="submission" date="2022-02" db="EMBL/GenBank/DDBJ databases">
        <authorList>
            <person name="Henning P.M."/>
            <person name="McCubbin A.G."/>
            <person name="Shore J.S."/>
        </authorList>
    </citation>
    <scope>NUCLEOTIDE SEQUENCE</scope>
    <source>
        <strain evidence="1">F60SS</strain>
        <tissue evidence="1">Leaves</tissue>
    </source>
</reference>
<organism evidence="1 2">
    <name type="scientific">Turnera subulata</name>
    <dbReference type="NCBI Taxonomy" id="218843"/>
    <lineage>
        <taxon>Eukaryota</taxon>
        <taxon>Viridiplantae</taxon>
        <taxon>Streptophyta</taxon>
        <taxon>Embryophyta</taxon>
        <taxon>Tracheophyta</taxon>
        <taxon>Spermatophyta</taxon>
        <taxon>Magnoliopsida</taxon>
        <taxon>eudicotyledons</taxon>
        <taxon>Gunneridae</taxon>
        <taxon>Pentapetalae</taxon>
        <taxon>rosids</taxon>
        <taxon>fabids</taxon>
        <taxon>Malpighiales</taxon>
        <taxon>Passifloraceae</taxon>
        <taxon>Turnera</taxon>
    </lineage>
</organism>
<gene>
    <name evidence="1" type="ORF">Tsubulata_037909</name>
</gene>
<comment type="caution">
    <text evidence="1">The sequence shown here is derived from an EMBL/GenBank/DDBJ whole genome shotgun (WGS) entry which is preliminary data.</text>
</comment>
<proteinExistence type="predicted"/>
<name>A0A9Q0JS51_9ROSI</name>
<evidence type="ECO:0000313" key="1">
    <source>
        <dbReference type="EMBL" id="KAJ4851102.1"/>
    </source>
</evidence>
<dbReference type="EMBL" id="JAKUCV010000129">
    <property type="protein sequence ID" value="KAJ4851102.1"/>
    <property type="molecule type" value="Genomic_DNA"/>
</dbReference>